<evidence type="ECO:0000256" key="10">
    <source>
        <dbReference type="PIRNR" id="PIRNR026671"/>
    </source>
</evidence>
<dbReference type="PANTHER" id="PTHR43126">
    <property type="entry name" value="D-ALANYL-D-ALANINE DIPEPTIDASE"/>
    <property type="match status" value="1"/>
</dbReference>
<feature type="active site" description="Proton donor/acceptor" evidence="9">
    <location>
        <position position="210"/>
    </location>
</feature>
<keyword evidence="6 9" id="KW-0224">Dipeptidase</keyword>
<keyword evidence="5 9" id="KW-0862">Zinc</keyword>
<accession>A0A6M8BBF0</accession>
<sequence length="260" mass="29221">MKPYHQVAIEDCGEPLVELPADEFARVDPHPYAVLGAPYGDRSPFFVRQGVLERLRLAQANLQENCPGWRIQIFDAYRPIAVQQFMVDYTFQDLVRSHGLDPATLSEAQQHDFWQQVYQFWAVPNYNPATPPPHSTGAAVDVTLLDASGQPADMGSPIDELSPRSYPDYFAPYADPTSDRYDPTRAIAHQNRQRLATALQSAGFCRHPNEWWHFSIGDQLWAWLKTSDRSALALSNSACANLDDAMDNANLRVVARYGAV</sequence>
<reference evidence="11 12" key="1">
    <citation type="submission" date="2020-05" db="EMBL/GenBank/DDBJ databases">
        <title>Complete genome sequence of of a novel Thermoleptolyngbya strain isolated from hot springs of Ganzi, Sichuan China.</title>
        <authorList>
            <person name="Tang J."/>
            <person name="Daroch M."/>
            <person name="Li L."/>
            <person name="Waleron K."/>
            <person name="Waleron M."/>
            <person name="Waleron M."/>
        </authorList>
    </citation>
    <scope>NUCLEOTIDE SEQUENCE [LARGE SCALE GENOMIC DNA]</scope>
    <source>
        <strain evidence="11 12">PKUAC-SCTA183</strain>
    </source>
</reference>
<dbReference type="GO" id="GO:0160237">
    <property type="term" value="F:D-Ala-D-Ala dipeptidase activity"/>
    <property type="evidence" value="ECO:0007669"/>
    <property type="project" value="UniProtKB-EC"/>
</dbReference>
<dbReference type="HAMAP" id="MF_01924">
    <property type="entry name" value="A_A_dipeptidase"/>
    <property type="match status" value="1"/>
</dbReference>
<dbReference type="GO" id="GO:0071555">
    <property type="term" value="P:cell wall organization"/>
    <property type="evidence" value="ECO:0007669"/>
    <property type="project" value="UniProtKB-KW"/>
</dbReference>
<dbReference type="EMBL" id="CP053661">
    <property type="protein sequence ID" value="QKD83938.1"/>
    <property type="molecule type" value="Genomic_DNA"/>
</dbReference>
<evidence type="ECO:0000256" key="1">
    <source>
        <dbReference type="ARBA" id="ARBA00001362"/>
    </source>
</evidence>
<feature type="binding site" evidence="9">
    <location>
        <position position="141"/>
    </location>
    <ligand>
        <name>Zn(2+)</name>
        <dbReference type="ChEBI" id="CHEBI:29105"/>
        <note>catalytic</note>
    </ligand>
</feature>
<comment type="cofactor">
    <cofactor evidence="9">
        <name>Zn(2+)</name>
        <dbReference type="ChEBI" id="CHEBI:29105"/>
    </cofactor>
    <text evidence="9">Binds 1 zinc ion per subunit.</text>
</comment>
<dbReference type="EC" id="3.4.13.22" evidence="9 10"/>
<dbReference type="PIRSF" id="PIRSF026671">
    <property type="entry name" value="AA_dipeptidase"/>
    <property type="match status" value="1"/>
</dbReference>
<dbReference type="SUPFAM" id="SSF55166">
    <property type="entry name" value="Hedgehog/DD-peptidase"/>
    <property type="match status" value="1"/>
</dbReference>
<evidence type="ECO:0000256" key="6">
    <source>
        <dbReference type="ARBA" id="ARBA00022997"/>
    </source>
</evidence>
<gene>
    <name evidence="11" type="ORF">HPC62_18605</name>
</gene>
<evidence type="ECO:0000256" key="9">
    <source>
        <dbReference type="HAMAP-Rule" id="MF_01924"/>
    </source>
</evidence>
<dbReference type="CDD" id="cd14843">
    <property type="entry name" value="D-Ala-D-Ala_dipeptidase_like"/>
    <property type="match status" value="1"/>
</dbReference>
<dbReference type="InterPro" id="IPR000755">
    <property type="entry name" value="A_A_dipeptidase"/>
</dbReference>
<dbReference type="RefSeq" id="WP_172358013.1">
    <property type="nucleotide sequence ID" value="NZ_CP053661.1"/>
</dbReference>
<comment type="similarity">
    <text evidence="9 10">Belongs to the peptidase M15D family.</text>
</comment>
<keyword evidence="4 9" id="KW-0378">Hydrolase</keyword>
<dbReference type="GO" id="GO:0008237">
    <property type="term" value="F:metallopeptidase activity"/>
    <property type="evidence" value="ECO:0007669"/>
    <property type="project" value="UniProtKB-KW"/>
</dbReference>
<dbReference type="GO" id="GO:0008270">
    <property type="term" value="F:zinc ion binding"/>
    <property type="evidence" value="ECO:0007669"/>
    <property type="project" value="UniProtKB-UniRule"/>
</dbReference>
<organism evidence="11 12">
    <name type="scientific">Thermoleptolyngbya sichuanensis A183</name>
    <dbReference type="NCBI Taxonomy" id="2737172"/>
    <lineage>
        <taxon>Bacteria</taxon>
        <taxon>Bacillati</taxon>
        <taxon>Cyanobacteriota</taxon>
        <taxon>Cyanophyceae</taxon>
        <taxon>Oculatellales</taxon>
        <taxon>Oculatellaceae</taxon>
        <taxon>Thermoleptolyngbya</taxon>
        <taxon>Thermoleptolyngbya sichuanensis</taxon>
    </lineage>
</organism>
<keyword evidence="7 9" id="KW-0482">Metalloprotease</keyword>
<evidence type="ECO:0000256" key="3">
    <source>
        <dbReference type="ARBA" id="ARBA00022723"/>
    </source>
</evidence>
<evidence type="ECO:0000256" key="2">
    <source>
        <dbReference type="ARBA" id="ARBA00022670"/>
    </source>
</evidence>
<name>A0A6M8BBF0_9CYAN</name>
<dbReference type="InterPro" id="IPR009045">
    <property type="entry name" value="Zn_M74/Hedgehog-like"/>
</dbReference>
<comment type="catalytic activity">
    <reaction evidence="1 9 10">
        <text>D-alanyl-D-alanine + H2O = 2 D-alanine</text>
        <dbReference type="Rhea" id="RHEA:20661"/>
        <dbReference type="ChEBI" id="CHEBI:15377"/>
        <dbReference type="ChEBI" id="CHEBI:57416"/>
        <dbReference type="ChEBI" id="CHEBI:57822"/>
        <dbReference type="EC" id="3.4.13.22"/>
    </reaction>
</comment>
<dbReference type="Gene3D" id="3.30.1380.10">
    <property type="match status" value="1"/>
</dbReference>
<dbReference type="GO" id="GO:0006508">
    <property type="term" value="P:proteolysis"/>
    <property type="evidence" value="ECO:0007669"/>
    <property type="project" value="UniProtKB-KW"/>
</dbReference>
<feature type="binding site" evidence="9">
    <location>
        <position position="213"/>
    </location>
    <ligand>
        <name>Zn(2+)</name>
        <dbReference type="ChEBI" id="CHEBI:29105"/>
        <note>catalytic</note>
    </ligand>
</feature>
<evidence type="ECO:0000313" key="12">
    <source>
        <dbReference type="Proteomes" id="UP000505210"/>
    </source>
</evidence>
<dbReference type="Pfam" id="PF01427">
    <property type="entry name" value="Peptidase_M15"/>
    <property type="match status" value="1"/>
</dbReference>
<keyword evidence="8 10" id="KW-0961">Cell wall biogenesis/degradation</keyword>
<evidence type="ECO:0000256" key="7">
    <source>
        <dbReference type="ARBA" id="ARBA00023049"/>
    </source>
</evidence>
<feature type="site" description="Transition state stabilizer" evidence="9">
    <location>
        <position position="78"/>
    </location>
</feature>
<dbReference type="PANTHER" id="PTHR43126:SF2">
    <property type="entry name" value="D-ALANYL-D-ALANINE DIPEPTIDASE"/>
    <property type="match status" value="1"/>
</dbReference>
<keyword evidence="2 9" id="KW-0645">Protease</keyword>
<dbReference type="Proteomes" id="UP000505210">
    <property type="component" value="Chromosome"/>
</dbReference>
<evidence type="ECO:0000256" key="4">
    <source>
        <dbReference type="ARBA" id="ARBA00022801"/>
    </source>
</evidence>
<keyword evidence="3 9" id="KW-0479">Metal-binding</keyword>
<dbReference type="AlphaFoldDB" id="A0A6M8BBF0"/>
<protein>
    <recommendedName>
        <fullName evidence="9 10">D-alanyl-D-alanine dipeptidase</fullName>
        <shortName evidence="9 10">D-Ala-D-Ala dipeptidase</shortName>
        <ecNumber evidence="9 10">3.4.13.22</ecNumber>
    </recommendedName>
</protein>
<keyword evidence="12" id="KW-1185">Reference proteome</keyword>
<proteinExistence type="inferred from homology"/>
<evidence type="ECO:0000313" key="11">
    <source>
        <dbReference type="EMBL" id="QKD83938.1"/>
    </source>
</evidence>
<evidence type="ECO:0000256" key="5">
    <source>
        <dbReference type="ARBA" id="ARBA00022833"/>
    </source>
</evidence>
<dbReference type="KEGG" id="theu:HPC62_18605"/>
<comment type="function">
    <text evidence="9 10">Catalyzes hydrolysis of the D-alanyl-D-alanine dipeptide.</text>
</comment>
<feature type="binding site" evidence="9">
    <location>
        <position position="134"/>
    </location>
    <ligand>
        <name>Zn(2+)</name>
        <dbReference type="ChEBI" id="CHEBI:29105"/>
        <note>catalytic</note>
    </ligand>
</feature>
<evidence type="ECO:0000256" key="8">
    <source>
        <dbReference type="ARBA" id="ARBA00023316"/>
    </source>
</evidence>